<dbReference type="InterPro" id="IPR018581">
    <property type="entry name" value="T3SS_pilus_HrpA"/>
</dbReference>
<dbReference type="EMBL" id="LJRO01000073">
    <property type="protein sequence ID" value="KPZ06107.1"/>
    <property type="molecule type" value="Genomic_DNA"/>
</dbReference>
<evidence type="ECO:0000256" key="1">
    <source>
        <dbReference type="SAM" id="MobiDB-lite"/>
    </source>
</evidence>
<feature type="region of interest" description="Disordered" evidence="1">
    <location>
        <begin position="1"/>
        <end position="22"/>
    </location>
</feature>
<protein>
    <submittedName>
        <fullName evidence="2">Type III effector hopY1</fullName>
    </submittedName>
</protein>
<sequence length="287" mass="31056">MNITSLTSTAGKSPTAQGTEKISIPDSSRMINAGSTRWLNRNRSVIGNHISTSIEKGKLFELASLGDNMFGVPAIAVRNSTYRPVLRFEPDHNQDLNLVEVSMQDSAGKLNPWQPSPDEMAPPSPASLPDAQASSASSSLPRMPPAGATLSSLGTALNQAQRHSARVDKSVARSSGQDERNGARINAKQPKPVATKDCDDPQTTHSDLDRQQDADPRPAEGMNSMGEHQNEMHHAEALLKAKSDLQTREAMHKQHMDVLDAIQSGREDSFDKKISATDENAKGINYV</sequence>
<gene>
    <name evidence="2" type="ORF">ALO43_101171</name>
</gene>
<dbReference type="Pfam" id="PF09589">
    <property type="entry name" value="HrpA_pilin"/>
    <property type="match status" value="1"/>
</dbReference>
<feature type="compositionally biased region" description="Basic and acidic residues" evidence="1">
    <location>
        <begin position="165"/>
        <end position="182"/>
    </location>
</feature>
<dbReference type="GO" id="GO:0005615">
    <property type="term" value="C:extracellular space"/>
    <property type="evidence" value="ECO:0007669"/>
    <property type="project" value="InterPro"/>
</dbReference>
<evidence type="ECO:0000313" key="2">
    <source>
        <dbReference type="EMBL" id="KPZ06107.1"/>
    </source>
</evidence>
<feature type="compositionally biased region" description="Polar residues" evidence="1">
    <location>
        <begin position="149"/>
        <end position="162"/>
    </location>
</feature>
<dbReference type="AlphaFoldDB" id="A0AA40P8U9"/>
<reference evidence="2 3" key="1">
    <citation type="submission" date="2015-09" db="EMBL/GenBank/DDBJ databases">
        <title>Genome announcement of multiple Pseudomonas syringae strains.</title>
        <authorList>
            <person name="Thakur S."/>
            <person name="Wang P.W."/>
            <person name="Gong Y."/>
            <person name="Weir B.S."/>
            <person name="Guttman D.S."/>
        </authorList>
    </citation>
    <scope>NUCLEOTIDE SEQUENCE [LARGE SCALE GENOMIC DNA]</scope>
    <source>
        <strain evidence="2 3">ICMP9151</strain>
    </source>
</reference>
<name>A0AA40P8U9_9PSED</name>
<feature type="region of interest" description="Disordered" evidence="1">
    <location>
        <begin position="107"/>
        <end position="225"/>
    </location>
</feature>
<feature type="compositionally biased region" description="Basic and acidic residues" evidence="1">
    <location>
        <begin position="206"/>
        <end position="218"/>
    </location>
</feature>
<dbReference type="Proteomes" id="UP000050523">
    <property type="component" value="Unassembled WGS sequence"/>
</dbReference>
<comment type="caution">
    <text evidence="2">The sequence shown here is derived from an EMBL/GenBank/DDBJ whole genome shotgun (WGS) entry which is preliminary data.</text>
</comment>
<accession>A0AA40P8U9</accession>
<dbReference type="RefSeq" id="WP_054997187.1">
    <property type="nucleotide sequence ID" value="NZ_LJRO01000073.1"/>
</dbReference>
<organism evidence="2 3">
    <name type="scientific">Pseudomonas tremae</name>
    <dbReference type="NCBI Taxonomy" id="200454"/>
    <lineage>
        <taxon>Bacteria</taxon>
        <taxon>Pseudomonadati</taxon>
        <taxon>Pseudomonadota</taxon>
        <taxon>Gammaproteobacteria</taxon>
        <taxon>Pseudomonadales</taxon>
        <taxon>Pseudomonadaceae</taxon>
        <taxon>Pseudomonas</taxon>
    </lineage>
</organism>
<proteinExistence type="predicted"/>
<evidence type="ECO:0000313" key="3">
    <source>
        <dbReference type="Proteomes" id="UP000050523"/>
    </source>
</evidence>